<gene>
    <name evidence="1" type="ORF">G6W56_02560</name>
</gene>
<accession>A0ACC7XTW0</accession>
<dbReference type="EMBL" id="JAANNW010000002">
    <property type="protein sequence ID" value="NUV73081.1"/>
    <property type="molecule type" value="Genomic_DNA"/>
</dbReference>
<evidence type="ECO:0000313" key="2">
    <source>
        <dbReference type="Proteomes" id="UP000556843"/>
    </source>
</evidence>
<organism evidence="1 2">
    <name type="scientific">Streptomyces fungicidicus</name>
    <dbReference type="NCBI Taxonomy" id="68203"/>
    <lineage>
        <taxon>Bacteria</taxon>
        <taxon>Bacillati</taxon>
        <taxon>Actinomycetota</taxon>
        <taxon>Actinomycetes</taxon>
        <taxon>Kitasatosporales</taxon>
        <taxon>Streptomycetaceae</taxon>
        <taxon>Streptomyces</taxon>
    </lineage>
</organism>
<evidence type="ECO:0000313" key="1">
    <source>
        <dbReference type="EMBL" id="NUV73081.1"/>
    </source>
</evidence>
<proteinExistence type="predicted"/>
<sequence>MGARANEYTLKRWKAHSGSWWHRKHGYQGSLGNFGRVEVETPVRIRGHRYVTEIRGKSVPFVAFCGWPYGGKPSLSFGELTVAGEIVPVQRDRWAFSRQGRALRFEVDGRAYRYYAPSRRHRHRALAREGVGVEIVTRRPRRGEGKSATVSVRGPADAMDVALAVLLCGVNTRNLTPGGAVRTFFYRVFPFL</sequence>
<name>A0ACC7XTW0_9ACTN</name>
<comment type="caution">
    <text evidence="1">The sequence shown here is derived from an EMBL/GenBank/DDBJ whole genome shotgun (WGS) entry which is preliminary data.</text>
</comment>
<reference evidence="1" key="1">
    <citation type="submission" date="2020-03" db="EMBL/GenBank/DDBJ databases">
        <title>Complete genome sequence of sixteen Streptomyces strains facilitates identification of candidate genes involved in plant growth-promotion in grain legumes and cereals.</title>
        <authorList>
            <person name="Gopalakrishnan S."/>
            <person name="Thakur V."/>
            <person name="Saxena R."/>
            <person name="Vadlamudi S."/>
            <person name="Purohit S."/>
            <person name="Kumar V."/>
            <person name="Rathore A."/>
            <person name="Chitikineni A."/>
            <person name="Varshney R.K."/>
        </authorList>
    </citation>
    <scope>NUCLEOTIDE SEQUENCE</scope>
    <source>
        <strain evidence="1">CAI-93</strain>
    </source>
</reference>
<dbReference type="Proteomes" id="UP000556843">
    <property type="component" value="Unassembled WGS sequence"/>
</dbReference>
<keyword evidence="2" id="KW-1185">Reference proteome</keyword>
<protein>
    <submittedName>
        <fullName evidence="1">Uncharacterized protein</fullName>
    </submittedName>
</protein>